<dbReference type="InterPro" id="IPR029063">
    <property type="entry name" value="SAM-dependent_MTases_sf"/>
</dbReference>
<protein>
    <submittedName>
        <fullName evidence="5">Predicted protein</fullName>
    </submittedName>
</protein>
<dbReference type="Proteomes" id="UP000006671">
    <property type="component" value="Unassembled WGS sequence"/>
</dbReference>
<dbReference type="KEGG" id="ngr:NAEGRDRAFT_67680"/>
<dbReference type="CDD" id="cd02440">
    <property type="entry name" value="AdoMet_MTases"/>
    <property type="match status" value="1"/>
</dbReference>
<sequence>MQRLNKLISGRSDIHIRSSIVMNINSFNSRKFSSTIKASSSEQETTIKKYGGMMGKNWDELWQNNQTPWDTKQGCPILRHLVENVYNNRSDLKHGLIPGCGNGYDADLMSGIKSIETVTGLDISETAVESANGKKESFSYGQVSKVSFVCGDFFNVDKKFDIIFDYTFLCALPLSLRESWAKQMKNLLNSKENPQSELVTLIFPLFKYNKNGQLETDPTVGPPYLLNFELVEKLLTQQGFTLIEKYPVPANLSHPARVNNEIIARWKL</sequence>
<keyword evidence="2" id="KW-0489">Methyltransferase</keyword>
<keyword evidence="3" id="KW-0808">Transferase</keyword>
<reference evidence="5 6" key="1">
    <citation type="journal article" date="2010" name="Cell">
        <title>The genome of Naegleria gruberi illuminates early eukaryotic versatility.</title>
        <authorList>
            <person name="Fritz-Laylin L.K."/>
            <person name="Prochnik S.E."/>
            <person name="Ginger M.L."/>
            <person name="Dacks J.B."/>
            <person name="Carpenter M.L."/>
            <person name="Field M.C."/>
            <person name="Kuo A."/>
            <person name="Paredez A."/>
            <person name="Chapman J."/>
            <person name="Pham J."/>
            <person name="Shu S."/>
            <person name="Neupane R."/>
            <person name="Cipriano M."/>
            <person name="Mancuso J."/>
            <person name="Tu H."/>
            <person name="Salamov A."/>
            <person name="Lindquist E."/>
            <person name="Shapiro H."/>
            <person name="Lucas S."/>
            <person name="Grigoriev I.V."/>
            <person name="Cande W.Z."/>
            <person name="Fulton C."/>
            <person name="Rokhsar D.S."/>
            <person name="Dawson S.C."/>
        </authorList>
    </citation>
    <scope>NUCLEOTIDE SEQUENCE [LARGE SCALE GENOMIC DNA]</scope>
    <source>
        <strain evidence="5 6">NEG-M</strain>
    </source>
</reference>
<name>D2VFM8_NAEGR</name>
<dbReference type="PANTHER" id="PTHR32183:SF11">
    <property type="entry name" value="THIOL METHYLTRANSFERASE 2-RELATED"/>
    <property type="match status" value="1"/>
</dbReference>
<dbReference type="InParanoid" id="D2VFM8"/>
<dbReference type="RefSeq" id="XP_002677243.1">
    <property type="nucleotide sequence ID" value="XM_002677197.1"/>
</dbReference>
<dbReference type="Pfam" id="PF05724">
    <property type="entry name" value="TPMT"/>
    <property type="match status" value="1"/>
</dbReference>
<evidence type="ECO:0000256" key="1">
    <source>
        <dbReference type="ARBA" id="ARBA00022553"/>
    </source>
</evidence>
<dbReference type="SUPFAM" id="SSF53335">
    <property type="entry name" value="S-adenosyl-L-methionine-dependent methyltransferases"/>
    <property type="match status" value="1"/>
</dbReference>
<evidence type="ECO:0000256" key="4">
    <source>
        <dbReference type="ARBA" id="ARBA00022691"/>
    </source>
</evidence>
<dbReference type="EMBL" id="GG738868">
    <property type="protein sequence ID" value="EFC44499.1"/>
    <property type="molecule type" value="Genomic_DNA"/>
</dbReference>
<dbReference type="PROSITE" id="PS51585">
    <property type="entry name" value="SAM_MT_TPMT"/>
    <property type="match status" value="1"/>
</dbReference>
<proteinExistence type="predicted"/>
<keyword evidence="4" id="KW-0949">S-adenosyl-L-methionine</keyword>
<dbReference type="PANTHER" id="PTHR32183">
    <property type="match status" value="1"/>
</dbReference>
<organism evidence="6">
    <name type="scientific">Naegleria gruberi</name>
    <name type="common">Amoeba</name>
    <dbReference type="NCBI Taxonomy" id="5762"/>
    <lineage>
        <taxon>Eukaryota</taxon>
        <taxon>Discoba</taxon>
        <taxon>Heterolobosea</taxon>
        <taxon>Tetramitia</taxon>
        <taxon>Eutetramitia</taxon>
        <taxon>Vahlkampfiidae</taxon>
        <taxon>Naegleria</taxon>
    </lineage>
</organism>
<dbReference type="OrthoDB" id="276151at2759"/>
<dbReference type="eggNOG" id="ENOG502QS1V">
    <property type="taxonomic scope" value="Eukaryota"/>
</dbReference>
<evidence type="ECO:0000313" key="5">
    <source>
        <dbReference type="EMBL" id="EFC44499.1"/>
    </source>
</evidence>
<dbReference type="GO" id="GO:0008757">
    <property type="term" value="F:S-adenosylmethionine-dependent methyltransferase activity"/>
    <property type="evidence" value="ECO:0007669"/>
    <property type="project" value="InterPro"/>
</dbReference>
<dbReference type="InterPro" id="IPR008854">
    <property type="entry name" value="TPMT"/>
</dbReference>
<keyword evidence="1" id="KW-0597">Phosphoprotein</keyword>
<dbReference type="Gene3D" id="3.40.50.150">
    <property type="entry name" value="Vaccinia Virus protein VP39"/>
    <property type="match status" value="1"/>
</dbReference>
<dbReference type="AlphaFoldDB" id="D2VFM8"/>
<evidence type="ECO:0000256" key="2">
    <source>
        <dbReference type="ARBA" id="ARBA00022603"/>
    </source>
</evidence>
<keyword evidence="6" id="KW-1185">Reference proteome</keyword>
<dbReference type="GO" id="GO:0032259">
    <property type="term" value="P:methylation"/>
    <property type="evidence" value="ECO:0007669"/>
    <property type="project" value="UniProtKB-KW"/>
</dbReference>
<dbReference type="OMA" id="NEIIARW"/>
<dbReference type="STRING" id="5762.D2VFM8"/>
<dbReference type="GeneID" id="8848440"/>
<gene>
    <name evidence="5" type="ORF">NAEGRDRAFT_67680</name>
</gene>
<evidence type="ECO:0000313" key="6">
    <source>
        <dbReference type="Proteomes" id="UP000006671"/>
    </source>
</evidence>
<evidence type="ECO:0000256" key="3">
    <source>
        <dbReference type="ARBA" id="ARBA00022679"/>
    </source>
</evidence>
<accession>D2VFM8</accession>
<dbReference type="VEuPathDB" id="AmoebaDB:NAEGRDRAFT_67680"/>